<dbReference type="EMBL" id="CAJVQB010007411">
    <property type="protein sequence ID" value="CAG8702909.1"/>
    <property type="molecule type" value="Genomic_DNA"/>
</dbReference>
<evidence type="ECO:0000313" key="2">
    <source>
        <dbReference type="Proteomes" id="UP000789901"/>
    </source>
</evidence>
<proteinExistence type="predicted"/>
<evidence type="ECO:0000313" key="1">
    <source>
        <dbReference type="EMBL" id="CAG8702909.1"/>
    </source>
</evidence>
<protein>
    <submittedName>
        <fullName evidence="1">22412_t:CDS:1</fullName>
    </submittedName>
</protein>
<reference evidence="1 2" key="1">
    <citation type="submission" date="2021-06" db="EMBL/GenBank/DDBJ databases">
        <authorList>
            <person name="Kallberg Y."/>
            <person name="Tangrot J."/>
            <person name="Rosling A."/>
        </authorList>
    </citation>
    <scope>NUCLEOTIDE SEQUENCE [LARGE SCALE GENOMIC DNA]</scope>
    <source>
        <strain evidence="1 2">120-4 pot B 10/14</strain>
    </source>
</reference>
<sequence>TEGLSNSKNVFQTVKNKTIKLHRILDKTNRGIKILGILHEIFDHIDNNYITNEVHEYLTTFFNEDHSARGWDDAINNAIISDKDSVMITNTKKLIKETLPKL</sequence>
<organism evidence="1 2">
    <name type="scientific">Gigaspora margarita</name>
    <dbReference type="NCBI Taxonomy" id="4874"/>
    <lineage>
        <taxon>Eukaryota</taxon>
        <taxon>Fungi</taxon>
        <taxon>Fungi incertae sedis</taxon>
        <taxon>Mucoromycota</taxon>
        <taxon>Glomeromycotina</taxon>
        <taxon>Glomeromycetes</taxon>
        <taxon>Diversisporales</taxon>
        <taxon>Gigasporaceae</taxon>
        <taxon>Gigaspora</taxon>
    </lineage>
</organism>
<name>A0ABN7V0V5_GIGMA</name>
<feature type="non-terminal residue" evidence="1">
    <location>
        <position position="1"/>
    </location>
</feature>
<accession>A0ABN7V0V5</accession>
<gene>
    <name evidence="1" type="ORF">GMARGA_LOCUS12242</name>
</gene>
<comment type="caution">
    <text evidence="1">The sequence shown here is derived from an EMBL/GenBank/DDBJ whole genome shotgun (WGS) entry which is preliminary data.</text>
</comment>
<keyword evidence="2" id="KW-1185">Reference proteome</keyword>
<dbReference type="Proteomes" id="UP000789901">
    <property type="component" value="Unassembled WGS sequence"/>
</dbReference>